<evidence type="ECO:0000313" key="3">
    <source>
        <dbReference type="EMBL" id="TWI48695.1"/>
    </source>
</evidence>
<keyword evidence="1" id="KW-1133">Transmembrane helix</keyword>
<evidence type="ECO:0000256" key="1">
    <source>
        <dbReference type="SAM" id="Phobius"/>
    </source>
</evidence>
<sequence length="117" mass="12837">MDTAEDKFAQAQQESHTPTRGFFEKFVRGEFGLAKTYWLGAAVPTGIVGIAIRHASSATLAFWLGALFVCYQFLLVKALWNAGTRYEGSRIWPGLALLMVIGGLVRNFGAVLDLARL</sequence>
<dbReference type="Proteomes" id="UP000315112">
    <property type="component" value="Unassembled WGS sequence"/>
</dbReference>
<gene>
    <name evidence="2" type="ORF">GO485_12440</name>
    <name evidence="3" type="ORF">IP92_02087</name>
</gene>
<reference evidence="2 5" key="3">
    <citation type="submission" date="2019-12" db="EMBL/GenBank/DDBJ databases">
        <title>Draft Genome Sequences of Six Type Strains of the Genus Massilia.</title>
        <authorList>
            <person name="Miess H."/>
            <person name="Frediansyah A."/>
            <person name="Goeker M."/>
            <person name="Gross H."/>
        </authorList>
    </citation>
    <scope>NUCLEOTIDE SEQUENCE [LARGE SCALE GENOMIC DNA]</scope>
    <source>
        <strain evidence="2 5">DSM 26639</strain>
    </source>
</reference>
<evidence type="ECO:0000313" key="2">
    <source>
        <dbReference type="EMBL" id="QGZ39779.1"/>
    </source>
</evidence>
<name>A0A562PW96_9BURK</name>
<accession>A0A562PW96</accession>
<evidence type="ECO:0000313" key="4">
    <source>
        <dbReference type="Proteomes" id="UP000315112"/>
    </source>
</evidence>
<dbReference type="RefSeq" id="WP_158206732.1">
    <property type="nucleotide sequence ID" value="NZ_CP046904.1"/>
</dbReference>
<feature type="transmembrane region" description="Helical" evidence="1">
    <location>
        <begin position="36"/>
        <end position="53"/>
    </location>
</feature>
<protein>
    <recommendedName>
        <fullName evidence="6">DUF805 domain-containing protein</fullName>
    </recommendedName>
</protein>
<dbReference type="EMBL" id="VLKW01000003">
    <property type="protein sequence ID" value="TWI48695.1"/>
    <property type="molecule type" value="Genomic_DNA"/>
</dbReference>
<dbReference type="AlphaFoldDB" id="A0A562PW96"/>
<feature type="transmembrane region" description="Helical" evidence="1">
    <location>
        <begin position="92"/>
        <end position="115"/>
    </location>
</feature>
<evidence type="ECO:0000313" key="5">
    <source>
        <dbReference type="Proteomes" id="UP000437862"/>
    </source>
</evidence>
<organism evidence="3 4">
    <name type="scientific">Pseudoduganella flava</name>
    <dbReference type="NCBI Taxonomy" id="871742"/>
    <lineage>
        <taxon>Bacteria</taxon>
        <taxon>Pseudomonadati</taxon>
        <taxon>Pseudomonadota</taxon>
        <taxon>Betaproteobacteria</taxon>
        <taxon>Burkholderiales</taxon>
        <taxon>Oxalobacteraceae</taxon>
        <taxon>Telluria group</taxon>
        <taxon>Pseudoduganella</taxon>
    </lineage>
</organism>
<reference evidence="3" key="2">
    <citation type="submission" date="2019-07" db="EMBL/GenBank/DDBJ databases">
        <authorList>
            <person name="Whitman W."/>
            <person name="Huntemann M."/>
            <person name="Clum A."/>
            <person name="Pillay M."/>
            <person name="Palaniappan K."/>
            <person name="Varghese N."/>
            <person name="Mikhailova N."/>
            <person name="Stamatis D."/>
            <person name="Reddy T."/>
            <person name="Daum C."/>
            <person name="Shapiro N."/>
            <person name="Ivanova N."/>
            <person name="Kyrpides N."/>
            <person name="Woyke T."/>
        </authorList>
    </citation>
    <scope>NUCLEOTIDE SEQUENCE</scope>
    <source>
        <strain evidence="3">CGMCC 1.10685</strain>
    </source>
</reference>
<dbReference type="EMBL" id="CP046904">
    <property type="protein sequence ID" value="QGZ39779.1"/>
    <property type="molecule type" value="Genomic_DNA"/>
</dbReference>
<keyword evidence="1" id="KW-0812">Transmembrane</keyword>
<reference evidence="3 4" key="1">
    <citation type="journal article" date="2015" name="Stand. Genomic Sci.">
        <title>Genomic Encyclopedia of Bacterial and Archaeal Type Strains, Phase III: the genomes of soil and plant-associated and newly described type strains.</title>
        <authorList>
            <person name="Whitman W.B."/>
            <person name="Woyke T."/>
            <person name="Klenk H.P."/>
            <person name="Zhou Y."/>
            <person name="Lilburn T.G."/>
            <person name="Beck B.J."/>
            <person name="De Vos P."/>
            <person name="Vandamme P."/>
            <person name="Eisen J.A."/>
            <person name="Garrity G."/>
            <person name="Hugenholtz P."/>
            <person name="Kyrpides N.C."/>
        </authorList>
    </citation>
    <scope>NUCLEOTIDE SEQUENCE [LARGE SCALE GENOMIC DNA]</scope>
    <source>
        <strain evidence="3 4">CGMCC 1.10685</strain>
    </source>
</reference>
<evidence type="ECO:0008006" key="6">
    <source>
        <dbReference type="Google" id="ProtNLM"/>
    </source>
</evidence>
<dbReference type="Proteomes" id="UP000437862">
    <property type="component" value="Chromosome"/>
</dbReference>
<keyword evidence="1" id="KW-0472">Membrane</keyword>
<keyword evidence="5" id="KW-1185">Reference proteome</keyword>
<feature type="transmembrane region" description="Helical" evidence="1">
    <location>
        <begin position="60"/>
        <end position="80"/>
    </location>
</feature>
<proteinExistence type="predicted"/>